<evidence type="ECO:0000256" key="3">
    <source>
        <dbReference type="ARBA" id="ARBA00011738"/>
    </source>
</evidence>
<dbReference type="SUPFAM" id="SSF46785">
    <property type="entry name" value="Winged helix' DNA-binding domain"/>
    <property type="match status" value="1"/>
</dbReference>
<dbReference type="Gene3D" id="1.10.60.10">
    <property type="entry name" value="Iron dependent repressor, metal binding and dimerisation domain"/>
    <property type="match status" value="1"/>
</dbReference>
<dbReference type="GO" id="GO:0003700">
    <property type="term" value="F:DNA-binding transcription factor activity"/>
    <property type="evidence" value="ECO:0007669"/>
    <property type="project" value="InterPro"/>
</dbReference>
<evidence type="ECO:0000313" key="14">
    <source>
        <dbReference type="EMBL" id="PKV10372.1"/>
    </source>
</evidence>
<evidence type="ECO:0000256" key="1">
    <source>
        <dbReference type="ARBA" id="ARBA00004496"/>
    </source>
</evidence>
<dbReference type="EMBL" id="PCHJ01000006">
    <property type="protein sequence ID" value="PKV10372.1"/>
    <property type="molecule type" value="Genomic_DNA"/>
</dbReference>
<evidence type="ECO:0000259" key="13">
    <source>
        <dbReference type="PROSITE" id="PS50944"/>
    </source>
</evidence>
<feature type="domain" description="HTH dtxR-type" evidence="13">
    <location>
        <begin position="15"/>
        <end position="77"/>
    </location>
</feature>
<evidence type="ECO:0000256" key="5">
    <source>
        <dbReference type="ARBA" id="ARBA00022491"/>
    </source>
</evidence>
<dbReference type="InterPro" id="IPR001367">
    <property type="entry name" value="Fe_dep_repressor"/>
</dbReference>
<dbReference type="InterPro" id="IPR008988">
    <property type="entry name" value="Transcriptional_repressor_C"/>
</dbReference>
<keyword evidence="4" id="KW-0963">Cytoplasm</keyword>
<dbReference type="InterPro" id="IPR011991">
    <property type="entry name" value="ArsR-like_HTH"/>
</dbReference>
<dbReference type="Pfam" id="PF02742">
    <property type="entry name" value="Fe_dep_repr_C"/>
    <property type="match status" value="1"/>
</dbReference>
<dbReference type="CDD" id="cd00090">
    <property type="entry name" value="HTH_ARSR"/>
    <property type="match status" value="1"/>
</dbReference>
<dbReference type="SUPFAM" id="SSF50037">
    <property type="entry name" value="C-terminal domain of transcriptional repressors"/>
    <property type="match status" value="1"/>
</dbReference>
<dbReference type="GO" id="GO:0003677">
    <property type="term" value="F:DNA binding"/>
    <property type="evidence" value="ECO:0007669"/>
    <property type="project" value="UniProtKB-KW"/>
</dbReference>
<evidence type="ECO:0000256" key="4">
    <source>
        <dbReference type="ARBA" id="ARBA00022490"/>
    </source>
</evidence>
<dbReference type="InterPro" id="IPR036388">
    <property type="entry name" value="WH-like_DNA-bd_sf"/>
</dbReference>
<dbReference type="PANTHER" id="PTHR33238:SF11">
    <property type="entry name" value="TRANSCRIPTIONAL REGULATOR MNTR"/>
    <property type="match status" value="1"/>
</dbReference>
<dbReference type="GO" id="GO:0046983">
    <property type="term" value="F:protein dimerization activity"/>
    <property type="evidence" value="ECO:0007669"/>
    <property type="project" value="InterPro"/>
</dbReference>
<dbReference type="PROSITE" id="PS50944">
    <property type="entry name" value="HTH_DTXR"/>
    <property type="match status" value="1"/>
</dbReference>
<proteinExistence type="inferred from homology"/>
<keyword evidence="5" id="KW-0678">Repressor</keyword>
<evidence type="ECO:0000256" key="12">
    <source>
        <dbReference type="ARBA" id="ARBA00032593"/>
    </source>
</evidence>
<evidence type="ECO:0000256" key="10">
    <source>
        <dbReference type="ARBA" id="ARBA00023163"/>
    </source>
</evidence>
<dbReference type="InterPro" id="IPR022689">
    <property type="entry name" value="Iron_dep_repressor"/>
</dbReference>
<reference evidence="14 15" key="1">
    <citation type="submission" date="2017-10" db="EMBL/GenBank/DDBJ databases">
        <title>Bifidobacterium genomics.</title>
        <authorList>
            <person name="Lugli G.A."/>
            <person name="Milani C."/>
            <person name="Mancabelli L."/>
        </authorList>
    </citation>
    <scope>NUCLEOTIDE SEQUENCE [LARGE SCALE GENOMIC DNA]</scope>
    <source>
        <strain evidence="14 15">1460B</strain>
    </source>
</reference>
<evidence type="ECO:0000256" key="6">
    <source>
        <dbReference type="ARBA" id="ARBA00023004"/>
    </source>
</evidence>
<comment type="subunit">
    <text evidence="3">Homodimer.</text>
</comment>
<evidence type="ECO:0000256" key="9">
    <source>
        <dbReference type="ARBA" id="ARBA00023159"/>
    </source>
</evidence>
<evidence type="ECO:0000256" key="8">
    <source>
        <dbReference type="ARBA" id="ARBA00023125"/>
    </source>
</evidence>
<keyword evidence="10" id="KW-0804">Transcription</keyword>
<dbReference type="SUPFAM" id="SSF47979">
    <property type="entry name" value="Iron-dependent repressor protein, dimerization domain"/>
    <property type="match status" value="1"/>
</dbReference>
<dbReference type="Gene3D" id="2.30.30.90">
    <property type="match status" value="1"/>
</dbReference>
<name>A0A2N3RD18_9BIFI</name>
<dbReference type="InterPro" id="IPR050536">
    <property type="entry name" value="DtxR_MntR_Metal-Reg"/>
</dbReference>
<dbReference type="FunFam" id="1.10.60.10:FF:000004">
    <property type="entry name" value="DtxR family transcriptional regulator"/>
    <property type="match status" value="1"/>
</dbReference>
<evidence type="ECO:0000313" key="15">
    <source>
        <dbReference type="Proteomes" id="UP000233731"/>
    </source>
</evidence>
<evidence type="ECO:0000256" key="7">
    <source>
        <dbReference type="ARBA" id="ARBA00023015"/>
    </source>
</evidence>
<comment type="caution">
    <text evidence="14">The sequence shown here is derived from an EMBL/GenBank/DDBJ whole genome shotgun (WGS) entry which is preliminary data.</text>
</comment>
<dbReference type="Pfam" id="PF01325">
    <property type="entry name" value="Fe_dep_repress"/>
    <property type="match status" value="1"/>
</dbReference>
<dbReference type="InterPro" id="IPR007167">
    <property type="entry name" value="Fe-transptr_FeoA-like"/>
</dbReference>
<keyword evidence="7" id="KW-0805">Transcription regulation</keyword>
<evidence type="ECO:0000256" key="11">
    <source>
        <dbReference type="ARBA" id="ARBA00023211"/>
    </source>
</evidence>
<dbReference type="InterPro" id="IPR038157">
    <property type="entry name" value="FeoA_core_dom"/>
</dbReference>
<comment type="similarity">
    <text evidence="2">Belongs to the DtxR/MntR family.</text>
</comment>
<evidence type="ECO:0000256" key="2">
    <source>
        <dbReference type="ARBA" id="ARBA00007871"/>
    </source>
</evidence>
<organism evidence="14 15">
    <name type="scientific">Bifidobacterium asteroides</name>
    <dbReference type="NCBI Taxonomy" id="1684"/>
    <lineage>
        <taxon>Bacteria</taxon>
        <taxon>Bacillati</taxon>
        <taxon>Actinomycetota</taxon>
        <taxon>Actinomycetes</taxon>
        <taxon>Bifidobacteriales</taxon>
        <taxon>Bifidobacteriaceae</taxon>
        <taxon>Bifidobacterium</taxon>
    </lineage>
</organism>
<keyword evidence="11" id="KW-0464">Manganese</keyword>
<comment type="subcellular location">
    <subcellularLocation>
        <location evidence="1">Cytoplasm</location>
    </subcellularLocation>
</comment>
<dbReference type="GO" id="GO:0005737">
    <property type="term" value="C:cytoplasm"/>
    <property type="evidence" value="ECO:0007669"/>
    <property type="project" value="UniProtKB-SubCell"/>
</dbReference>
<sequence>MDLCYRLWNMGIAELSSSAQDYLKVIWDLQEWDKGPVQPTAVAERTGMKQSTVSGALGRLVDAGLVTHRPYGKVELTETGRRYAVTMVRRHRLLETFLVQVLGYGWDEVHEEADSLEHAVSDKMVDRIDEYLGHPTADPHGDAIPSADGDLPDIPATSLLSEVPIGSKVCIQRVSDEDSNILRYLVRLGLVPGSILRVESRGNKDGIAKFQVSILAPAAAASSPTELGSNPASNLKVQDEDARDVVDVDLKAADLIQVSMA</sequence>
<dbReference type="InterPro" id="IPR036421">
    <property type="entry name" value="Fe_dep_repressor_sf"/>
</dbReference>
<dbReference type="GO" id="GO:0046914">
    <property type="term" value="F:transition metal ion binding"/>
    <property type="evidence" value="ECO:0007669"/>
    <property type="project" value="InterPro"/>
</dbReference>
<keyword evidence="6" id="KW-0408">Iron</keyword>
<keyword evidence="9" id="KW-0010">Activator</keyword>
<dbReference type="SMART" id="SM00899">
    <property type="entry name" value="FeoA"/>
    <property type="match status" value="1"/>
</dbReference>
<dbReference type="AlphaFoldDB" id="A0A2N3RD18"/>
<dbReference type="InterPro" id="IPR022687">
    <property type="entry name" value="HTH_DTXR"/>
</dbReference>
<dbReference type="Proteomes" id="UP000233731">
    <property type="component" value="Unassembled WGS sequence"/>
</dbReference>
<dbReference type="Pfam" id="PF04023">
    <property type="entry name" value="FeoA"/>
    <property type="match status" value="1"/>
</dbReference>
<accession>A0A2N3RD18</accession>
<protein>
    <recommendedName>
        <fullName evidence="12">Manganese transport regulator</fullName>
    </recommendedName>
</protein>
<dbReference type="SMART" id="SM00529">
    <property type="entry name" value="HTH_DTXR"/>
    <property type="match status" value="1"/>
</dbReference>
<dbReference type="InterPro" id="IPR036390">
    <property type="entry name" value="WH_DNA-bd_sf"/>
</dbReference>
<dbReference type="GO" id="GO:0045892">
    <property type="term" value="P:negative regulation of DNA-templated transcription"/>
    <property type="evidence" value="ECO:0007669"/>
    <property type="project" value="TreeGrafter"/>
</dbReference>
<dbReference type="PANTHER" id="PTHR33238">
    <property type="entry name" value="IRON (METAL) DEPENDENT REPRESSOR, DTXR FAMILY"/>
    <property type="match status" value="1"/>
</dbReference>
<gene>
    <name evidence="14" type="ORF">CQR44_0179</name>
</gene>
<dbReference type="Gene3D" id="1.10.10.10">
    <property type="entry name" value="Winged helix-like DNA-binding domain superfamily/Winged helix DNA-binding domain"/>
    <property type="match status" value="1"/>
</dbReference>
<keyword evidence="8" id="KW-0238">DNA-binding</keyword>